<dbReference type="SUPFAM" id="SSF82153">
    <property type="entry name" value="FAS1 domain"/>
    <property type="match status" value="1"/>
</dbReference>
<accession>A0AAV1W5W0</accession>
<dbReference type="GO" id="GO:0005886">
    <property type="term" value="C:plasma membrane"/>
    <property type="evidence" value="ECO:0007669"/>
    <property type="project" value="UniProtKB-SubCell"/>
</dbReference>
<reference evidence="10 11" key="1">
    <citation type="submission" date="2024-03" db="EMBL/GenBank/DDBJ databases">
        <authorList>
            <person name="Martinez-Hernandez J."/>
        </authorList>
    </citation>
    <scope>NUCLEOTIDE SEQUENCE [LARGE SCALE GENOMIC DNA]</scope>
</reference>
<name>A0AAV1W5W0_LUPLU</name>
<feature type="compositionally biased region" description="Pro residues" evidence="8">
    <location>
        <begin position="259"/>
        <end position="274"/>
    </location>
</feature>
<comment type="subcellular location">
    <subcellularLocation>
        <location evidence="1">Cell membrane</location>
        <topology evidence="1">Lipid-anchor</topology>
        <topology evidence="1">GPI-anchor</topology>
    </subcellularLocation>
</comment>
<keyword evidence="6" id="KW-0472">Membrane</keyword>
<keyword evidence="11" id="KW-1185">Reference proteome</keyword>
<evidence type="ECO:0000256" key="6">
    <source>
        <dbReference type="ARBA" id="ARBA00023136"/>
    </source>
</evidence>
<protein>
    <recommendedName>
        <fullName evidence="9">FAS1 domain-containing protein</fullName>
    </recommendedName>
</protein>
<feature type="region of interest" description="Disordered" evidence="8">
    <location>
        <begin position="257"/>
        <end position="313"/>
    </location>
</feature>
<feature type="domain" description="FAS1" evidence="9">
    <location>
        <begin position="112"/>
        <end position="252"/>
    </location>
</feature>
<dbReference type="Proteomes" id="UP001497480">
    <property type="component" value="Unassembled WGS sequence"/>
</dbReference>
<keyword evidence="4" id="KW-0325">Glycoprotein</keyword>
<dbReference type="InterPro" id="IPR036378">
    <property type="entry name" value="FAS1_dom_sf"/>
</dbReference>
<evidence type="ECO:0000313" key="11">
    <source>
        <dbReference type="Proteomes" id="UP001497480"/>
    </source>
</evidence>
<keyword evidence="4" id="KW-0336">GPI-anchor</keyword>
<evidence type="ECO:0000256" key="2">
    <source>
        <dbReference type="ARBA" id="ARBA00007843"/>
    </source>
</evidence>
<dbReference type="InterPro" id="IPR000782">
    <property type="entry name" value="FAS1_domain"/>
</dbReference>
<dbReference type="EMBL" id="CAXHTB010000004">
    <property type="protein sequence ID" value="CAL0304656.1"/>
    <property type="molecule type" value="Genomic_DNA"/>
</dbReference>
<gene>
    <name evidence="10" type="ORF">LLUT_LOCUS5716</name>
</gene>
<evidence type="ECO:0000256" key="8">
    <source>
        <dbReference type="SAM" id="MobiDB-lite"/>
    </source>
</evidence>
<keyword evidence="3" id="KW-1003">Cell membrane</keyword>
<comment type="caution">
    <text evidence="10">The sequence shown here is derived from an EMBL/GenBank/DDBJ whole genome shotgun (WGS) entry which is preliminary data.</text>
</comment>
<proteinExistence type="inferred from homology"/>
<dbReference type="InterPro" id="IPR033254">
    <property type="entry name" value="Plant_FLA"/>
</dbReference>
<evidence type="ECO:0000259" key="9">
    <source>
        <dbReference type="PROSITE" id="PS50213"/>
    </source>
</evidence>
<evidence type="ECO:0000256" key="7">
    <source>
        <dbReference type="ARBA" id="ARBA00023288"/>
    </source>
</evidence>
<keyword evidence="7" id="KW-0449">Lipoprotein</keyword>
<sequence>MVNHPLSVLKKVLSLHVFLDYFDEKKLHDITNGTTLTTTLFQTTGTAEKNNGLVNITDFKDGKVGFGSAAPNSTIDANFTKSVKQSPYIISVIEISGPIVAPGFLIAPPPLSDADLTGLLEKNGAKTFASLIDSSGVIKTFQSNAGKGLTIFAPTDEGFKSKDVPDLKKLTSEEAVTLLKYHATASYLPLGSLRVTKGPISTLASTGAGNFQITVSVNAGTVKILTGIHSSRIAGNILDSPPVSIFIVDKVLIPKDPLSKPPAPAPKDSPPAHSPAPGHDAHSPDGASPPGGKTPEDSPVSPPGDEAGQGPAKAAGVAVKAGAVLSLVAVVISSIFMH</sequence>
<evidence type="ECO:0000256" key="5">
    <source>
        <dbReference type="ARBA" id="ARBA00022729"/>
    </source>
</evidence>
<dbReference type="AlphaFoldDB" id="A0AAV1W5W0"/>
<dbReference type="SMART" id="SM00554">
    <property type="entry name" value="FAS1"/>
    <property type="match status" value="1"/>
</dbReference>
<keyword evidence="5" id="KW-0732">Signal</keyword>
<evidence type="ECO:0000256" key="1">
    <source>
        <dbReference type="ARBA" id="ARBA00004609"/>
    </source>
</evidence>
<evidence type="ECO:0000256" key="3">
    <source>
        <dbReference type="ARBA" id="ARBA00022475"/>
    </source>
</evidence>
<dbReference type="PANTHER" id="PTHR32382">
    <property type="entry name" value="FASCICLIN-LIKE ARABINOGALACTAN PROTEIN"/>
    <property type="match status" value="1"/>
</dbReference>
<organism evidence="10 11">
    <name type="scientific">Lupinus luteus</name>
    <name type="common">European yellow lupine</name>
    <dbReference type="NCBI Taxonomy" id="3873"/>
    <lineage>
        <taxon>Eukaryota</taxon>
        <taxon>Viridiplantae</taxon>
        <taxon>Streptophyta</taxon>
        <taxon>Embryophyta</taxon>
        <taxon>Tracheophyta</taxon>
        <taxon>Spermatophyta</taxon>
        <taxon>Magnoliopsida</taxon>
        <taxon>eudicotyledons</taxon>
        <taxon>Gunneridae</taxon>
        <taxon>Pentapetalae</taxon>
        <taxon>rosids</taxon>
        <taxon>fabids</taxon>
        <taxon>Fabales</taxon>
        <taxon>Fabaceae</taxon>
        <taxon>Papilionoideae</taxon>
        <taxon>50 kb inversion clade</taxon>
        <taxon>genistoids sensu lato</taxon>
        <taxon>core genistoids</taxon>
        <taxon>Genisteae</taxon>
        <taxon>Lupinus</taxon>
    </lineage>
</organism>
<dbReference type="PROSITE" id="PS50213">
    <property type="entry name" value="FAS1"/>
    <property type="match status" value="1"/>
</dbReference>
<evidence type="ECO:0000313" key="10">
    <source>
        <dbReference type="EMBL" id="CAL0304656.1"/>
    </source>
</evidence>
<dbReference type="Pfam" id="PF02469">
    <property type="entry name" value="Fasciclin"/>
    <property type="match status" value="1"/>
</dbReference>
<dbReference type="Gene3D" id="2.30.180.10">
    <property type="entry name" value="FAS1 domain"/>
    <property type="match status" value="1"/>
</dbReference>
<dbReference type="PANTHER" id="PTHR32382:SF5">
    <property type="entry name" value="FASCICLIN-LIKE ARABINOGALACTAN PROTEIN 8"/>
    <property type="match status" value="1"/>
</dbReference>
<evidence type="ECO:0000256" key="4">
    <source>
        <dbReference type="ARBA" id="ARBA00022622"/>
    </source>
</evidence>
<dbReference type="GO" id="GO:0098552">
    <property type="term" value="C:side of membrane"/>
    <property type="evidence" value="ECO:0007669"/>
    <property type="project" value="UniProtKB-KW"/>
</dbReference>
<comment type="similarity">
    <text evidence="2">Belongs to the fasciclin-like AGP family.</text>
</comment>